<dbReference type="Proteomes" id="UP000092819">
    <property type="component" value="Unassembled WGS sequence"/>
</dbReference>
<gene>
    <name evidence="2" type="ORF">VCE7224_00386</name>
</gene>
<dbReference type="InterPro" id="IPR058827">
    <property type="entry name" value="YbbD_head"/>
</dbReference>
<protein>
    <recommendedName>
        <fullName evidence="1">YbbD head domain-containing protein</fullName>
    </recommendedName>
</protein>
<dbReference type="RefSeq" id="WP_065675386.1">
    <property type="nucleotide sequence ID" value="NZ_AP025464.1"/>
</dbReference>
<reference evidence="3" key="1">
    <citation type="submission" date="2016-06" db="EMBL/GenBank/DDBJ databases">
        <authorList>
            <person name="Rodrigo-Torres L."/>
            <person name="Arahal D.R."/>
        </authorList>
    </citation>
    <scope>NUCLEOTIDE SEQUENCE [LARGE SCALE GENOMIC DNA]</scope>
    <source>
        <strain evidence="3">CECT 7224</strain>
    </source>
</reference>
<organism evidence="2 3">
    <name type="scientific">Vibrio celticus</name>
    <dbReference type="NCBI Taxonomy" id="446372"/>
    <lineage>
        <taxon>Bacteria</taxon>
        <taxon>Pseudomonadati</taxon>
        <taxon>Pseudomonadota</taxon>
        <taxon>Gammaproteobacteria</taxon>
        <taxon>Vibrionales</taxon>
        <taxon>Vibrionaceae</taxon>
        <taxon>Vibrio</taxon>
    </lineage>
</organism>
<proteinExistence type="predicted"/>
<accession>A0A1C3J9A3</accession>
<dbReference type="Pfam" id="PF26610">
    <property type="entry name" value="YbbD_head"/>
    <property type="match status" value="1"/>
</dbReference>
<evidence type="ECO:0000313" key="3">
    <source>
        <dbReference type="Proteomes" id="UP000092819"/>
    </source>
</evidence>
<dbReference type="AlphaFoldDB" id="A0A1C3J9A3"/>
<sequence length="122" mass="13431">MKTSVLLPLLLPVLALMPGCSDVVIDEYSTYAQAKQELLFDRGWLPDILPKSTVTIEVNNDLDANTSEGSFIINEPALSEFVGKLKPTESTNQFQFVDGENVWVFKVGDDSLVSYTLSKSEG</sequence>
<evidence type="ECO:0000259" key="1">
    <source>
        <dbReference type="Pfam" id="PF26610"/>
    </source>
</evidence>
<name>A0A1C3J9A3_9VIBR</name>
<evidence type="ECO:0000313" key="2">
    <source>
        <dbReference type="EMBL" id="SBT11670.1"/>
    </source>
</evidence>
<dbReference type="EMBL" id="FLQZ01000005">
    <property type="protein sequence ID" value="SBT11670.1"/>
    <property type="molecule type" value="Genomic_DNA"/>
</dbReference>
<keyword evidence="3" id="KW-1185">Reference proteome</keyword>
<feature type="domain" description="YbbD head" evidence="1">
    <location>
        <begin position="22"/>
        <end position="71"/>
    </location>
</feature>